<dbReference type="InterPro" id="IPR036388">
    <property type="entry name" value="WH-like_DNA-bd_sf"/>
</dbReference>
<evidence type="ECO:0000256" key="3">
    <source>
        <dbReference type="ARBA" id="ARBA00023015"/>
    </source>
</evidence>
<protein>
    <recommendedName>
        <fullName evidence="6">Sensory transduction protein RegX3</fullName>
    </recommendedName>
</protein>
<evidence type="ECO:0000256" key="9">
    <source>
        <dbReference type="SAM" id="MobiDB-lite"/>
    </source>
</evidence>
<name>A0A1R1SA52_9ACTN</name>
<keyword evidence="2" id="KW-0902">Two-component regulatory system</keyword>
<dbReference type="Gene3D" id="3.40.50.2300">
    <property type="match status" value="1"/>
</dbReference>
<dbReference type="GO" id="GO:0006355">
    <property type="term" value="P:regulation of DNA-templated transcription"/>
    <property type="evidence" value="ECO:0007669"/>
    <property type="project" value="InterPro"/>
</dbReference>
<evidence type="ECO:0000256" key="1">
    <source>
        <dbReference type="ARBA" id="ARBA00022553"/>
    </source>
</evidence>
<dbReference type="RefSeq" id="WP_076971827.1">
    <property type="nucleotide sequence ID" value="NZ_ASQP01000416.1"/>
</dbReference>
<dbReference type="SUPFAM" id="SSF52172">
    <property type="entry name" value="CheY-like"/>
    <property type="match status" value="1"/>
</dbReference>
<evidence type="ECO:0000259" key="11">
    <source>
        <dbReference type="PROSITE" id="PS51755"/>
    </source>
</evidence>
<dbReference type="InterPro" id="IPR016032">
    <property type="entry name" value="Sig_transdc_resp-reg_C-effctor"/>
</dbReference>
<dbReference type="InterPro" id="IPR001867">
    <property type="entry name" value="OmpR/PhoB-type_DNA-bd"/>
</dbReference>
<keyword evidence="5" id="KW-0804">Transcription</keyword>
<evidence type="ECO:0000259" key="10">
    <source>
        <dbReference type="PROSITE" id="PS50110"/>
    </source>
</evidence>
<dbReference type="Proteomes" id="UP000186168">
    <property type="component" value="Unassembled WGS sequence"/>
</dbReference>
<feature type="domain" description="Response regulatory" evidence="10">
    <location>
        <begin position="2"/>
        <end position="113"/>
    </location>
</feature>
<keyword evidence="4 8" id="KW-0238">DNA-binding</keyword>
<dbReference type="PANTHER" id="PTHR48111">
    <property type="entry name" value="REGULATOR OF RPOS"/>
    <property type="match status" value="1"/>
</dbReference>
<evidence type="ECO:0000256" key="2">
    <source>
        <dbReference type="ARBA" id="ARBA00023012"/>
    </source>
</evidence>
<feature type="modified residue" description="4-aspartylphosphate" evidence="7">
    <location>
        <position position="49"/>
    </location>
</feature>
<dbReference type="EMBL" id="ASQP01000416">
    <property type="protein sequence ID" value="OMI35088.1"/>
    <property type="molecule type" value="Genomic_DNA"/>
</dbReference>
<dbReference type="SUPFAM" id="SSF46894">
    <property type="entry name" value="C-terminal effector domain of the bipartite response regulators"/>
    <property type="match status" value="1"/>
</dbReference>
<dbReference type="Pfam" id="PF00486">
    <property type="entry name" value="Trans_reg_C"/>
    <property type="match status" value="1"/>
</dbReference>
<evidence type="ECO:0000313" key="12">
    <source>
        <dbReference type="EMBL" id="OMI35088.1"/>
    </source>
</evidence>
<dbReference type="InterPro" id="IPR039420">
    <property type="entry name" value="WalR-like"/>
</dbReference>
<dbReference type="SMART" id="SM00862">
    <property type="entry name" value="Trans_reg_C"/>
    <property type="match status" value="1"/>
</dbReference>
<evidence type="ECO:0000256" key="7">
    <source>
        <dbReference type="PROSITE-ProRule" id="PRU00169"/>
    </source>
</evidence>
<sequence length="263" mass="28599">MDVLIVEDDDGTAEALERTLSVHGYRTQRVGTGGEALARLADVDLVLLDLGLPDLDGQEVCRRIRELSCVPVIVLSGRTEELDRVLALHLGADDFVAKPFSRQELVARIQAVLRRAAGCSRHPAGRDSPAAATPAALAPPVASAPASPATEDPGPDPHRPGQAPLRCGPVRLDPRTRKLFVDGAEVRVTRKEFDLLAMLLEEPGSVMERQDIMCRVWDENWYGSTRTLDVHVGSLRSKLGHTEWIETVRGVGYRLALPTAARA</sequence>
<proteinExistence type="predicted"/>
<evidence type="ECO:0000256" key="6">
    <source>
        <dbReference type="ARBA" id="ARBA00041201"/>
    </source>
</evidence>
<keyword evidence="1 7" id="KW-0597">Phosphoprotein</keyword>
<dbReference type="PROSITE" id="PS50110">
    <property type="entry name" value="RESPONSE_REGULATORY"/>
    <property type="match status" value="1"/>
</dbReference>
<dbReference type="PROSITE" id="PS51755">
    <property type="entry name" value="OMPR_PHOB"/>
    <property type="match status" value="1"/>
</dbReference>
<dbReference type="GO" id="GO:0032993">
    <property type="term" value="C:protein-DNA complex"/>
    <property type="evidence" value="ECO:0007669"/>
    <property type="project" value="TreeGrafter"/>
</dbReference>
<comment type="caution">
    <text evidence="12">The sequence shown here is derived from an EMBL/GenBank/DDBJ whole genome shotgun (WGS) entry which is preliminary data.</text>
</comment>
<keyword evidence="3" id="KW-0805">Transcription regulation</keyword>
<dbReference type="GO" id="GO:0000976">
    <property type="term" value="F:transcription cis-regulatory region binding"/>
    <property type="evidence" value="ECO:0007669"/>
    <property type="project" value="TreeGrafter"/>
</dbReference>
<feature type="compositionally biased region" description="Low complexity" evidence="9">
    <location>
        <begin position="128"/>
        <end position="149"/>
    </location>
</feature>
<evidence type="ECO:0000256" key="8">
    <source>
        <dbReference type="PROSITE-ProRule" id="PRU01091"/>
    </source>
</evidence>
<dbReference type="InterPro" id="IPR011006">
    <property type="entry name" value="CheY-like_superfamily"/>
</dbReference>
<evidence type="ECO:0000256" key="5">
    <source>
        <dbReference type="ARBA" id="ARBA00023163"/>
    </source>
</evidence>
<gene>
    <name evidence="12" type="ORF">SPAR_32996</name>
</gene>
<dbReference type="InterPro" id="IPR001789">
    <property type="entry name" value="Sig_transdc_resp-reg_receiver"/>
</dbReference>
<dbReference type="GO" id="GO:0005829">
    <property type="term" value="C:cytosol"/>
    <property type="evidence" value="ECO:0007669"/>
    <property type="project" value="TreeGrafter"/>
</dbReference>
<evidence type="ECO:0000313" key="13">
    <source>
        <dbReference type="Proteomes" id="UP000186168"/>
    </source>
</evidence>
<keyword evidence="13" id="KW-1185">Reference proteome</keyword>
<feature type="region of interest" description="Disordered" evidence="9">
    <location>
        <begin position="120"/>
        <end position="169"/>
    </location>
</feature>
<feature type="DNA-binding region" description="OmpR/PhoB-type" evidence="8">
    <location>
        <begin position="162"/>
        <end position="257"/>
    </location>
</feature>
<dbReference type="CDD" id="cd00383">
    <property type="entry name" value="trans_reg_C"/>
    <property type="match status" value="1"/>
</dbReference>
<reference evidence="12 13" key="1">
    <citation type="submission" date="2013-05" db="EMBL/GenBank/DDBJ databases">
        <title>Genome sequence of Streptomyces sparsogenes DSM 40356.</title>
        <authorList>
            <person name="Coyne S."/>
            <person name="Seebeck F.P."/>
        </authorList>
    </citation>
    <scope>NUCLEOTIDE SEQUENCE [LARGE SCALE GENOMIC DNA]</scope>
    <source>
        <strain evidence="12 13">DSM 40356</strain>
    </source>
</reference>
<dbReference type="Gene3D" id="1.10.10.10">
    <property type="entry name" value="Winged helix-like DNA-binding domain superfamily/Winged helix DNA-binding domain"/>
    <property type="match status" value="1"/>
</dbReference>
<dbReference type="PANTHER" id="PTHR48111:SF72">
    <property type="entry name" value="SENSORY TRANSDUCTION PROTEIN REGX3"/>
    <property type="match status" value="1"/>
</dbReference>
<dbReference type="FunFam" id="1.10.10.10:FF:000018">
    <property type="entry name" value="DNA-binding response regulator ResD"/>
    <property type="match status" value="1"/>
</dbReference>
<dbReference type="SMART" id="SM00448">
    <property type="entry name" value="REC"/>
    <property type="match status" value="1"/>
</dbReference>
<evidence type="ECO:0000256" key="4">
    <source>
        <dbReference type="ARBA" id="ARBA00023125"/>
    </source>
</evidence>
<dbReference type="AlphaFoldDB" id="A0A1R1SA52"/>
<dbReference type="Pfam" id="PF00072">
    <property type="entry name" value="Response_reg"/>
    <property type="match status" value="1"/>
</dbReference>
<dbReference type="GO" id="GO:0000156">
    <property type="term" value="F:phosphorelay response regulator activity"/>
    <property type="evidence" value="ECO:0007669"/>
    <property type="project" value="TreeGrafter"/>
</dbReference>
<feature type="domain" description="OmpR/PhoB-type" evidence="11">
    <location>
        <begin position="162"/>
        <end position="257"/>
    </location>
</feature>
<organism evidence="12 13">
    <name type="scientific">Streptomyces sparsogenes DSM 40356</name>
    <dbReference type="NCBI Taxonomy" id="1331668"/>
    <lineage>
        <taxon>Bacteria</taxon>
        <taxon>Bacillati</taxon>
        <taxon>Actinomycetota</taxon>
        <taxon>Actinomycetes</taxon>
        <taxon>Kitasatosporales</taxon>
        <taxon>Streptomycetaceae</taxon>
        <taxon>Streptomyces</taxon>
    </lineage>
</organism>
<accession>A0A1R1SA52</accession>